<dbReference type="AlphaFoldDB" id="A0A2K3QBS2"/>
<keyword evidence="2" id="KW-0812">Transmembrane</keyword>
<dbReference type="Proteomes" id="UP000236621">
    <property type="component" value="Unassembled WGS sequence"/>
</dbReference>
<sequence length="309" mass="32739">MKQPHVLADVLDSAVHSFRKTAWTRLLARASATENEWEASMMLFTRLASTQARDGQQPGAWPKLKRSGRHEGTQNLDVLTPSTSNPQEDIGTTSRSSGVEKLKVSTTGDGPTSALATPTSAPTDPSSSRNVSTQLPGFIGLTATTISLSTALSVSSTAPSIGAVGMPTGAASTGANEPTPSQKAPDGLSYGATAAIVVGILLVLAALLYAFWILVQNKKNDRRMRPPTFPSYHVDLPLRDLDEYGHIGTTAQTGVRFGESSLSEQFTPETGMPSHPRDGMVGYGELNGEPAPRYPANAYWSQSVAWGGR</sequence>
<gene>
    <name evidence="3" type="ORF">TCAP_05115</name>
</gene>
<feature type="compositionally biased region" description="Polar residues" evidence="1">
    <location>
        <begin position="73"/>
        <end position="97"/>
    </location>
</feature>
<dbReference type="OrthoDB" id="4926385at2759"/>
<evidence type="ECO:0000256" key="1">
    <source>
        <dbReference type="SAM" id="MobiDB-lite"/>
    </source>
</evidence>
<evidence type="ECO:0000313" key="4">
    <source>
        <dbReference type="Proteomes" id="UP000236621"/>
    </source>
</evidence>
<keyword evidence="4" id="KW-1185">Reference proteome</keyword>
<feature type="compositionally biased region" description="Low complexity" evidence="1">
    <location>
        <begin position="111"/>
        <end position="128"/>
    </location>
</feature>
<keyword evidence="2" id="KW-0472">Membrane</keyword>
<evidence type="ECO:0000313" key="3">
    <source>
        <dbReference type="EMBL" id="PNY24953.1"/>
    </source>
</evidence>
<comment type="caution">
    <text evidence="3">The sequence shown here is derived from an EMBL/GenBank/DDBJ whole genome shotgun (WGS) entry which is preliminary data.</text>
</comment>
<feature type="transmembrane region" description="Helical" evidence="2">
    <location>
        <begin position="188"/>
        <end position="215"/>
    </location>
</feature>
<protein>
    <recommendedName>
        <fullName evidence="5">Transmembrane protein</fullName>
    </recommendedName>
</protein>
<accession>A0A2K3QBS2</accession>
<organism evidence="3 4">
    <name type="scientific">Tolypocladium capitatum</name>
    <dbReference type="NCBI Taxonomy" id="45235"/>
    <lineage>
        <taxon>Eukaryota</taxon>
        <taxon>Fungi</taxon>
        <taxon>Dikarya</taxon>
        <taxon>Ascomycota</taxon>
        <taxon>Pezizomycotina</taxon>
        <taxon>Sordariomycetes</taxon>
        <taxon>Hypocreomycetidae</taxon>
        <taxon>Hypocreales</taxon>
        <taxon>Ophiocordycipitaceae</taxon>
        <taxon>Tolypocladium</taxon>
    </lineage>
</organism>
<feature type="region of interest" description="Disordered" evidence="1">
    <location>
        <begin position="50"/>
        <end position="132"/>
    </location>
</feature>
<proteinExistence type="predicted"/>
<evidence type="ECO:0000256" key="2">
    <source>
        <dbReference type="SAM" id="Phobius"/>
    </source>
</evidence>
<dbReference type="EMBL" id="NRSZ01000824">
    <property type="protein sequence ID" value="PNY24953.1"/>
    <property type="molecule type" value="Genomic_DNA"/>
</dbReference>
<reference evidence="3 4" key="1">
    <citation type="submission" date="2017-08" db="EMBL/GenBank/DDBJ databases">
        <title>Harnessing the power of phylogenomics to disentangle the directionality and signatures of interkingdom host jumping in the parasitic fungal genus Tolypocladium.</title>
        <authorList>
            <person name="Quandt C.A."/>
            <person name="Patterson W."/>
            <person name="Spatafora J.W."/>
        </authorList>
    </citation>
    <scope>NUCLEOTIDE SEQUENCE [LARGE SCALE GENOMIC DNA]</scope>
    <source>
        <strain evidence="3 4">CBS 113982</strain>
    </source>
</reference>
<keyword evidence="2" id="KW-1133">Transmembrane helix</keyword>
<name>A0A2K3QBS2_9HYPO</name>
<evidence type="ECO:0008006" key="5">
    <source>
        <dbReference type="Google" id="ProtNLM"/>
    </source>
</evidence>